<accession>A0A9P5CUE4</accession>
<dbReference type="EMBL" id="JAAQVJ010000160">
    <property type="protein sequence ID" value="KAF3892676.1"/>
    <property type="molecule type" value="Genomic_DNA"/>
</dbReference>
<evidence type="ECO:0000313" key="3">
    <source>
        <dbReference type="Proteomes" id="UP000749309"/>
    </source>
</evidence>
<reference evidence="2" key="1">
    <citation type="submission" date="2020-03" db="EMBL/GenBank/DDBJ databases">
        <title>Whole Genome Sequence of Trichophyton interdigitale from India.</title>
        <authorList>
            <person name="Kumar P."/>
        </authorList>
    </citation>
    <scope>NUCLEOTIDE SEQUENCE</scope>
    <source>
        <strain evidence="2">UCMS-IGIB-CI14</strain>
    </source>
</reference>
<gene>
    <name evidence="2" type="ORF">GY632_4564</name>
</gene>
<dbReference type="Proteomes" id="UP000749309">
    <property type="component" value="Unassembled WGS sequence"/>
</dbReference>
<protein>
    <submittedName>
        <fullName evidence="2">Uncharacterized protein</fullName>
    </submittedName>
</protein>
<evidence type="ECO:0000313" key="2">
    <source>
        <dbReference type="EMBL" id="KAF3892676.1"/>
    </source>
</evidence>
<name>A0A9P5CUE4_9EURO</name>
<dbReference type="AlphaFoldDB" id="A0A9P5CUE4"/>
<organism evidence="2 3">
    <name type="scientific">Trichophyton interdigitale</name>
    <dbReference type="NCBI Taxonomy" id="101480"/>
    <lineage>
        <taxon>Eukaryota</taxon>
        <taxon>Fungi</taxon>
        <taxon>Dikarya</taxon>
        <taxon>Ascomycota</taxon>
        <taxon>Pezizomycotina</taxon>
        <taxon>Eurotiomycetes</taxon>
        <taxon>Eurotiomycetidae</taxon>
        <taxon>Onygenales</taxon>
        <taxon>Arthrodermataceae</taxon>
        <taxon>Trichophyton</taxon>
    </lineage>
</organism>
<comment type="caution">
    <text evidence="2">The sequence shown here is derived from an EMBL/GenBank/DDBJ whole genome shotgun (WGS) entry which is preliminary data.</text>
</comment>
<sequence length="109" mass="12318">MFEIHDGTQIKHLRVPGLISREKLRGKPTALSAARINALAWRGNGASGEGMEMFSAHGDGTIRSWTSRTEEDEEFEAEAVQKEQEEKKRKRDILDEVYRGLMQPGVTFT</sequence>
<feature type="region of interest" description="Disordered" evidence="1">
    <location>
        <begin position="68"/>
        <end position="88"/>
    </location>
</feature>
<evidence type="ECO:0000256" key="1">
    <source>
        <dbReference type="SAM" id="MobiDB-lite"/>
    </source>
</evidence>
<feature type="compositionally biased region" description="Basic and acidic residues" evidence="1">
    <location>
        <begin position="79"/>
        <end position="88"/>
    </location>
</feature>
<proteinExistence type="predicted"/>